<sequence length="58" mass="6457">MFGNIQVLMEPTSWNQDMSKNTKKANGNKAKCIGPVSLCNKDNYLDNLQKGDLKNLNA</sequence>
<dbReference type="Proteomes" id="UP000008311">
    <property type="component" value="Unassembled WGS sequence"/>
</dbReference>
<evidence type="ECO:0000313" key="1">
    <source>
        <dbReference type="EMBL" id="EEF42852.1"/>
    </source>
</evidence>
<keyword evidence="2" id="KW-1185">Reference proteome</keyword>
<dbReference type="EMBL" id="EQ973837">
    <property type="protein sequence ID" value="EEF42852.1"/>
    <property type="molecule type" value="Genomic_DNA"/>
</dbReference>
<dbReference type="AlphaFoldDB" id="B9S0B9"/>
<dbReference type="InParanoid" id="B9S0B9"/>
<organism evidence="1 2">
    <name type="scientific">Ricinus communis</name>
    <name type="common">Castor bean</name>
    <dbReference type="NCBI Taxonomy" id="3988"/>
    <lineage>
        <taxon>Eukaryota</taxon>
        <taxon>Viridiplantae</taxon>
        <taxon>Streptophyta</taxon>
        <taxon>Embryophyta</taxon>
        <taxon>Tracheophyta</taxon>
        <taxon>Spermatophyta</taxon>
        <taxon>Magnoliopsida</taxon>
        <taxon>eudicotyledons</taxon>
        <taxon>Gunneridae</taxon>
        <taxon>Pentapetalae</taxon>
        <taxon>rosids</taxon>
        <taxon>fabids</taxon>
        <taxon>Malpighiales</taxon>
        <taxon>Euphorbiaceae</taxon>
        <taxon>Acalyphoideae</taxon>
        <taxon>Acalypheae</taxon>
        <taxon>Ricinus</taxon>
    </lineage>
</organism>
<accession>B9S0B9</accession>
<evidence type="ECO:0000313" key="2">
    <source>
        <dbReference type="Proteomes" id="UP000008311"/>
    </source>
</evidence>
<protein>
    <submittedName>
        <fullName evidence="1">Uncharacterized protein</fullName>
    </submittedName>
</protein>
<proteinExistence type="predicted"/>
<name>B9S0B9_RICCO</name>
<gene>
    <name evidence="1" type="ORF">RCOM_1353040</name>
</gene>
<reference evidence="2" key="1">
    <citation type="journal article" date="2010" name="Nat. Biotechnol.">
        <title>Draft genome sequence of the oilseed species Ricinus communis.</title>
        <authorList>
            <person name="Chan A.P."/>
            <person name="Crabtree J."/>
            <person name="Zhao Q."/>
            <person name="Lorenzi H."/>
            <person name="Orvis J."/>
            <person name="Puiu D."/>
            <person name="Melake-Berhan A."/>
            <person name="Jones K.M."/>
            <person name="Redman J."/>
            <person name="Chen G."/>
            <person name="Cahoon E.B."/>
            <person name="Gedil M."/>
            <person name="Stanke M."/>
            <person name="Haas B.J."/>
            <person name="Wortman J.R."/>
            <person name="Fraser-Liggett C.M."/>
            <person name="Ravel J."/>
            <person name="Rabinowicz P.D."/>
        </authorList>
    </citation>
    <scope>NUCLEOTIDE SEQUENCE [LARGE SCALE GENOMIC DNA]</scope>
    <source>
        <strain evidence="2">cv. Hale</strain>
    </source>
</reference>